<evidence type="ECO:0000313" key="4">
    <source>
        <dbReference type="EMBL" id="ETV99786.1"/>
    </source>
</evidence>
<dbReference type="PANTHER" id="PTHR21689:SF2">
    <property type="entry name" value="PROTEIN LIN-9 HOMOLOG"/>
    <property type="match status" value="1"/>
</dbReference>
<dbReference type="VEuPathDB" id="FungiDB:H310_07831"/>
<dbReference type="GeneID" id="20084881"/>
<dbReference type="GO" id="GO:0003677">
    <property type="term" value="F:DNA binding"/>
    <property type="evidence" value="ECO:0007669"/>
    <property type="project" value="TreeGrafter"/>
</dbReference>
<dbReference type="GO" id="GO:0005654">
    <property type="term" value="C:nucleoplasm"/>
    <property type="evidence" value="ECO:0007669"/>
    <property type="project" value="TreeGrafter"/>
</dbReference>
<dbReference type="GO" id="GO:0006357">
    <property type="term" value="P:regulation of transcription by RNA polymerase II"/>
    <property type="evidence" value="ECO:0007669"/>
    <property type="project" value="TreeGrafter"/>
</dbReference>
<reference evidence="4" key="1">
    <citation type="submission" date="2013-12" db="EMBL/GenBank/DDBJ databases">
        <title>The Genome Sequence of Aphanomyces invadans NJM9701.</title>
        <authorList>
            <consortium name="The Broad Institute Genomics Platform"/>
            <person name="Russ C."/>
            <person name="Tyler B."/>
            <person name="van West P."/>
            <person name="Dieguez-Uribeondo J."/>
            <person name="Young S.K."/>
            <person name="Zeng Q."/>
            <person name="Gargeya S."/>
            <person name="Fitzgerald M."/>
            <person name="Abouelleil A."/>
            <person name="Alvarado L."/>
            <person name="Chapman S.B."/>
            <person name="Gainer-Dewar J."/>
            <person name="Goldberg J."/>
            <person name="Griggs A."/>
            <person name="Gujja S."/>
            <person name="Hansen M."/>
            <person name="Howarth C."/>
            <person name="Imamovic A."/>
            <person name="Ireland A."/>
            <person name="Larimer J."/>
            <person name="McCowan C."/>
            <person name="Murphy C."/>
            <person name="Pearson M."/>
            <person name="Poon T.W."/>
            <person name="Priest M."/>
            <person name="Roberts A."/>
            <person name="Saif S."/>
            <person name="Shea T."/>
            <person name="Sykes S."/>
            <person name="Wortman J."/>
            <person name="Nusbaum C."/>
            <person name="Birren B."/>
        </authorList>
    </citation>
    <scope>NUCLEOTIDE SEQUENCE [LARGE SCALE GENOMIC DNA]</scope>
    <source>
        <strain evidence="4">NJM9701</strain>
    </source>
</reference>
<dbReference type="OrthoDB" id="2339771at2759"/>
<evidence type="ECO:0000256" key="2">
    <source>
        <dbReference type="ARBA" id="ARBA00023242"/>
    </source>
</evidence>
<protein>
    <recommendedName>
        <fullName evidence="3">DIRP domain-containing protein</fullName>
    </recommendedName>
</protein>
<keyword evidence="2" id="KW-0539">Nucleus</keyword>
<gene>
    <name evidence="4" type="ORF">H310_07831</name>
</gene>
<evidence type="ECO:0000259" key="3">
    <source>
        <dbReference type="SMART" id="SM01135"/>
    </source>
</evidence>
<proteinExistence type="predicted"/>
<name>A0A024U1L9_9STRA</name>
<dbReference type="GO" id="GO:0017053">
    <property type="term" value="C:transcription repressor complex"/>
    <property type="evidence" value="ECO:0007669"/>
    <property type="project" value="InterPro"/>
</dbReference>
<dbReference type="GO" id="GO:0006351">
    <property type="term" value="P:DNA-templated transcription"/>
    <property type="evidence" value="ECO:0007669"/>
    <property type="project" value="InterPro"/>
</dbReference>
<feature type="domain" description="DIRP" evidence="3">
    <location>
        <begin position="122"/>
        <end position="223"/>
    </location>
</feature>
<comment type="subcellular location">
    <subcellularLocation>
        <location evidence="1">Nucleus</location>
    </subcellularLocation>
</comment>
<dbReference type="STRING" id="157072.A0A024U1L9"/>
<dbReference type="RefSeq" id="XP_008871562.1">
    <property type="nucleotide sequence ID" value="XM_008873340.1"/>
</dbReference>
<dbReference type="SMART" id="SM01135">
    <property type="entry name" value="DIRP"/>
    <property type="match status" value="1"/>
</dbReference>
<dbReference type="GO" id="GO:0051726">
    <property type="term" value="P:regulation of cell cycle"/>
    <property type="evidence" value="ECO:0007669"/>
    <property type="project" value="TreeGrafter"/>
</dbReference>
<dbReference type="eggNOG" id="KOG1019">
    <property type="taxonomic scope" value="Eukaryota"/>
</dbReference>
<dbReference type="InterPro" id="IPR033471">
    <property type="entry name" value="DIRP"/>
</dbReference>
<dbReference type="EMBL" id="KI913966">
    <property type="protein sequence ID" value="ETV99786.1"/>
    <property type="molecule type" value="Genomic_DNA"/>
</dbReference>
<organism evidence="4">
    <name type="scientific">Aphanomyces invadans</name>
    <dbReference type="NCBI Taxonomy" id="157072"/>
    <lineage>
        <taxon>Eukaryota</taxon>
        <taxon>Sar</taxon>
        <taxon>Stramenopiles</taxon>
        <taxon>Oomycota</taxon>
        <taxon>Saprolegniomycetes</taxon>
        <taxon>Saprolegniales</taxon>
        <taxon>Verrucalvaceae</taxon>
        <taxon>Aphanomyces</taxon>
    </lineage>
</organism>
<evidence type="ECO:0000256" key="1">
    <source>
        <dbReference type="ARBA" id="ARBA00004123"/>
    </source>
</evidence>
<dbReference type="AlphaFoldDB" id="A0A024U1L9"/>
<dbReference type="InterPro" id="IPR010561">
    <property type="entry name" value="LIN-9/ALY1"/>
</dbReference>
<accession>A0A024U1L9</accession>
<sequence length="541" mass="61368">MGWSERLGPRWTESEVKDFFALWRQHYTKSVSLDRVVAAVSTELPQRTPDMVRALIQMHKGFLSLPMATDEGLFAILTDHYEAQAAWESEAAEQQKAMVASPSRRKVSRRHNAALSRELRSFSATIDNEFFAHSEFHDCLVQMNMGHFQHAKRTEWSAIRGSMGHPRRFSATFLNEERQKLLRYRNVVRYAQRMNEFPVDIRFPYKIYSPLSVGAPVRVLHPKTHQTCVGVVCAVHILDNAYEVMVTYTDHKEILRCPDTSVMLRQHVSNDANNATMATYHRPSLLYWQQAPPPVPNEVSPLPSGSQREPAPAESDACLAMCAVTALLHRKEQLLMHLSRMNDKAASMSSALAPVTLVSGNDIVQFQSQYAWVLVNLDMTNHMLTTALYRMQLSDHHEDLSADPTPYPLFQGTDGADAALNIQQLEWAHQYIHAAHERSRDLVASTIRRLTVDERCNDSIQVPQLTTSELIMSCMDLVLTLQCAVVKMTTGDQMPLSAMVVHKLLDRNLELLKPRAQANMSLYHEIVQSVQVLKSVLLAHH</sequence>
<dbReference type="Pfam" id="PF06584">
    <property type="entry name" value="DIRP"/>
    <property type="match status" value="1"/>
</dbReference>
<dbReference type="PANTHER" id="PTHR21689">
    <property type="entry name" value="LIN-9"/>
    <property type="match status" value="1"/>
</dbReference>